<dbReference type="SUPFAM" id="SSF55681">
    <property type="entry name" value="Class II aaRS and biotin synthetases"/>
    <property type="match status" value="1"/>
</dbReference>
<dbReference type="InterPro" id="IPR008988">
    <property type="entry name" value="Transcriptional_repressor_C"/>
</dbReference>
<evidence type="ECO:0000256" key="5">
    <source>
        <dbReference type="ARBA" id="ARBA00024227"/>
    </source>
</evidence>
<evidence type="ECO:0000256" key="6">
    <source>
        <dbReference type="ARBA" id="ARBA00047846"/>
    </source>
</evidence>
<keyword evidence="2" id="KW-0547">Nucleotide-binding</keyword>
<name>M2TR69_9SPHN</name>
<dbReference type="RefSeq" id="WP_008599598.1">
    <property type="nucleotide sequence ID" value="NZ_AMRV01000001.1"/>
</dbReference>
<dbReference type="GO" id="GO:0005524">
    <property type="term" value="F:ATP binding"/>
    <property type="evidence" value="ECO:0007669"/>
    <property type="project" value="UniProtKB-KW"/>
</dbReference>
<reference evidence="8 9" key="1">
    <citation type="journal article" date="2013" name="Genome Announc.">
        <title>Draft Genome Sequence of Strain JLT2015T, Belonging to the Family Sphingomonadaceae of the Alphaproteobacteria.</title>
        <authorList>
            <person name="Tang K."/>
            <person name="Liu K."/>
            <person name="Li S."/>
            <person name="Jiao N."/>
        </authorList>
    </citation>
    <scope>NUCLEOTIDE SEQUENCE [LARGE SCALE GENOMIC DNA]</scope>
    <source>
        <strain evidence="8 9">JLT2015</strain>
    </source>
</reference>
<comment type="catalytic activity">
    <reaction evidence="6">
        <text>biotin + L-lysyl-[protein] + ATP = N(6)-biotinyl-L-lysyl-[protein] + AMP + diphosphate + H(+)</text>
        <dbReference type="Rhea" id="RHEA:11756"/>
        <dbReference type="Rhea" id="RHEA-COMP:9752"/>
        <dbReference type="Rhea" id="RHEA-COMP:10505"/>
        <dbReference type="ChEBI" id="CHEBI:15378"/>
        <dbReference type="ChEBI" id="CHEBI:29969"/>
        <dbReference type="ChEBI" id="CHEBI:30616"/>
        <dbReference type="ChEBI" id="CHEBI:33019"/>
        <dbReference type="ChEBI" id="CHEBI:57586"/>
        <dbReference type="ChEBI" id="CHEBI:83144"/>
        <dbReference type="ChEBI" id="CHEBI:456215"/>
        <dbReference type="EC" id="6.3.4.15"/>
    </reaction>
</comment>
<dbReference type="SUPFAM" id="SSF50037">
    <property type="entry name" value="C-terminal domain of transcriptional repressors"/>
    <property type="match status" value="1"/>
</dbReference>
<dbReference type="InterPro" id="IPR004408">
    <property type="entry name" value="Biotin_CoA_COase_ligase"/>
</dbReference>
<dbReference type="PROSITE" id="PS51733">
    <property type="entry name" value="BPL_LPL_CATALYTIC"/>
    <property type="match status" value="1"/>
</dbReference>
<dbReference type="GO" id="GO:0004077">
    <property type="term" value="F:biotin--[biotin carboxyl-carrier protein] ligase activity"/>
    <property type="evidence" value="ECO:0007669"/>
    <property type="project" value="UniProtKB-EC"/>
</dbReference>
<dbReference type="GO" id="GO:0005737">
    <property type="term" value="C:cytoplasm"/>
    <property type="evidence" value="ECO:0007669"/>
    <property type="project" value="TreeGrafter"/>
</dbReference>
<gene>
    <name evidence="8" type="ORF">C725_0211</name>
</gene>
<protein>
    <recommendedName>
        <fullName evidence="5">biotin--[biotin carboxyl-carrier protein] ligase</fullName>
        <ecNumber evidence="5">6.3.4.15</ecNumber>
    </recommendedName>
</protein>
<accession>M2TR69</accession>
<dbReference type="PANTHER" id="PTHR12835">
    <property type="entry name" value="BIOTIN PROTEIN LIGASE"/>
    <property type="match status" value="1"/>
</dbReference>
<evidence type="ECO:0000256" key="4">
    <source>
        <dbReference type="ARBA" id="ARBA00023267"/>
    </source>
</evidence>
<evidence type="ECO:0000313" key="9">
    <source>
        <dbReference type="Proteomes" id="UP000011717"/>
    </source>
</evidence>
<dbReference type="InterPro" id="IPR003142">
    <property type="entry name" value="BPL_C"/>
</dbReference>
<evidence type="ECO:0000256" key="1">
    <source>
        <dbReference type="ARBA" id="ARBA00022598"/>
    </source>
</evidence>
<evidence type="ECO:0000256" key="3">
    <source>
        <dbReference type="ARBA" id="ARBA00022840"/>
    </source>
</evidence>
<sequence>MPSVVHLDEVGSTNDWVADAAREGAGDGLWVRADRQRSGRGRRGRPWTSQTGNLLISTLVRSQPSEGPPAQLSFVMALALHDAASTWTEPRRLALKWPNDLMLDDTKCAGILVEGRDGIVIIGCGVNLASHPADTERPATSFPAAGIAPPEAGEAAERLVDAFARRRAEWRSEGFAATRTAWLSRAYNMGGRMEARLGTATYSGIFEGLAPEGALLLREDDGTLRSVHAGEVFGLSV</sequence>
<dbReference type="Gene3D" id="2.30.30.100">
    <property type="match status" value="1"/>
</dbReference>
<dbReference type="AlphaFoldDB" id="M2TR69"/>
<feature type="domain" description="BPL/LPL catalytic" evidence="7">
    <location>
        <begin position="1"/>
        <end position="171"/>
    </location>
</feature>
<dbReference type="Proteomes" id="UP000011717">
    <property type="component" value="Unassembled WGS sequence"/>
</dbReference>
<dbReference type="OrthoDB" id="9807064at2"/>
<dbReference type="NCBIfam" id="TIGR00121">
    <property type="entry name" value="birA_ligase"/>
    <property type="match status" value="1"/>
</dbReference>
<dbReference type="EMBL" id="AMRV01000001">
    <property type="protein sequence ID" value="EMD84281.1"/>
    <property type="molecule type" value="Genomic_DNA"/>
</dbReference>
<evidence type="ECO:0000256" key="2">
    <source>
        <dbReference type="ARBA" id="ARBA00022741"/>
    </source>
</evidence>
<dbReference type="Pfam" id="PF03099">
    <property type="entry name" value="BPL_LplA_LipB"/>
    <property type="match status" value="1"/>
</dbReference>
<dbReference type="EC" id="6.3.4.15" evidence="5"/>
<keyword evidence="9" id="KW-1185">Reference proteome</keyword>
<dbReference type="InterPro" id="IPR045864">
    <property type="entry name" value="aa-tRNA-synth_II/BPL/LPL"/>
</dbReference>
<organism evidence="8 9">
    <name type="scientific">Pacificimonas flava</name>
    <dbReference type="NCBI Taxonomy" id="1234595"/>
    <lineage>
        <taxon>Bacteria</taxon>
        <taxon>Pseudomonadati</taxon>
        <taxon>Pseudomonadota</taxon>
        <taxon>Alphaproteobacteria</taxon>
        <taxon>Sphingomonadales</taxon>
        <taxon>Sphingosinicellaceae</taxon>
        <taxon>Pacificimonas</taxon>
    </lineage>
</organism>
<evidence type="ECO:0000313" key="8">
    <source>
        <dbReference type="EMBL" id="EMD84281.1"/>
    </source>
</evidence>
<dbReference type="Gene3D" id="3.30.930.10">
    <property type="entry name" value="Bira Bifunctional Protein, Domain 2"/>
    <property type="match status" value="1"/>
</dbReference>
<keyword evidence="1 8" id="KW-0436">Ligase</keyword>
<keyword evidence="3" id="KW-0067">ATP-binding</keyword>
<proteinExistence type="predicted"/>
<comment type="caution">
    <text evidence="8">The sequence shown here is derived from an EMBL/GenBank/DDBJ whole genome shotgun (WGS) entry which is preliminary data.</text>
</comment>
<evidence type="ECO:0000259" key="7">
    <source>
        <dbReference type="PROSITE" id="PS51733"/>
    </source>
</evidence>
<keyword evidence="4" id="KW-0092">Biotin</keyword>
<dbReference type="Pfam" id="PF02237">
    <property type="entry name" value="BPL_C"/>
    <property type="match status" value="1"/>
</dbReference>
<dbReference type="InterPro" id="IPR004143">
    <property type="entry name" value="BPL_LPL_catalytic"/>
</dbReference>
<dbReference type="PANTHER" id="PTHR12835:SF5">
    <property type="entry name" value="BIOTIN--PROTEIN LIGASE"/>
    <property type="match status" value="1"/>
</dbReference>